<keyword evidence="2" id="KW-1185">Reference proteome</keyword>
<gene>
    <name evidence="1" type="ORF">P154DRAFT_361051</name>
</gene>
<organism evidence="1 2">
    <name type="scientific">Amniculicola lignicola CBS 123094</name>
    <dbReference type="NCBI Taxonomy" id="1392246"/>
    <lineage>
        <taxon>Eukaryota</taxon>
        <taxon>Fungi</taxon>
        <taxon>Dikarya</taxon>
        <taxon>Ascomycota</taxon>
        <taxon>Pezizomycotina</taxon>
        <taxon>Dothideomycetes</taxon>
        <taxon>Pleosporomycetidae</taxon>
        <taxon>Pleosporales</taxon>
        <taxon>Amniculicolaceae</taxon>
        <taxon>Amniculicola</taxon>
    </lineage>
</organism>
<sequence length="222" mass="25200">MPSSRFQHIRCLVLTFYGSVLKSINGNIDFPGNALSTICSDDHLFLKQNDTPSFDGLSLNETVSHIVLVDEALRVLHVAREQYDDQWLLAQGDLVGLDLDENFIANYEHLLLRLESSLTEALSRRVIEVNAPCPNIVVDSEALLEGSHTKKQRRLLEWFTEFPNNRHPLNTTMPWSIKPSLAVLWGVCWMFYASPNSEETPRVPQNRFLNEGVGLGRLQPND</sequence>
<dbReference type="EMBL" id="ML977649">
    <property type="protein sequence ID" value="KAF1994891.1"/>
    <property type="molecule type" value="Genomic_DNA"/>
</dbReference>
<evidence type="ECO:0000313" key="2">
    <source>
        <dbReference type="Proteomes" id="UP000799779"/>
    </source>
</evidence>
<protein>
    <submittedName>
        <fullName evidence="1">Uncharacterized protein</fullName>
    </submittedName>
</protein>
<dbReference type="AlphaFoldDB" id="A0A6A5W468"/>
<proteinExistence type="predicted"/>
<evidence type="ECO:0000313" key="1">
    <source>
        <dbReference type="EMBL" id="KAF1994891.1"/>
    </source>
</evidence>
<dbReference type="OrthoDB" id="5305647at2759"/>
<name>A0A6A5W468_9PLEO</name>
<accession>A0A6A5W468</accession>
<dbReference type="Proteomes" id="UP000799779">
    <property type="component" value="Unassembled WGS sequence"/>
</dbReference>
<reference evidence="1" key="1">
    <citation type="journal article" date="2020" name="Stud. Mycol.">
        <title>101 Dothideomycetes genomes: a test case for predicting lifestyles and emergence of pathogens.</title>
        <authorList>
            <person name="Haridas S."/>
            <person name="Albert R."/>
            <person name="Binder M."/>
            <person name="Bloem J."/>
            <person name="Labutti K."/>
            <person name="Salamov A."/>
            <person name="Andreopoulos B."/>
            <person name="Baker S."/>
            <person name="Barry K."/>
            <person name="Bills G."/>
            <person name="Bluhm B."/>
            <person name="Cannon C."/>
            <person name="Castanera R."/>
            <person name="Culley D."/>
            <person name="Daum C."/>
            <person name="Ezra D."/>
            <person name="Gonzalez J."/>
            <person name="Henrissat B."/>
            <person name="Kuo A."/>
            <person name="Liang C."/>
            <person name="Lipzen A."/>
            <person name="Lutzoni F."/>
            <person name="Magnuson J."/>
            <person name="Mondo S."/>
            <person name="Nolan M."/>
            <person name="Ohm R."/>
            <person name="Pangilinan J."/>
            <person name="Park H.-J."/>
            <person name="Ramirez L."/>
            <person name="Alfaro M."/>
            <person name="Sun H."/>
            <person name="Tritt A."/>
            <person name="Yoshinaga Y."/>
            <person name="Zwiers L.-H."/>
            <person name="Turgeon B."/>
            <person name="Goodwin S."/>
            <person name="Spatafora J."/>
            <person name="Crous P."/>
            <person name="Grigoriev I."/>
        </authorList>
    </citation>
    <scope>NUCLEOTIDE SEQUENCE</scope>
    <source>
        <strain evidence="1">CBS 123094</strain>
    </source>
</reference>